<dbReference type="Proteomes" id="UP001174677">
    <property type="component" value="Chromosome 14"/>
</dbReference>
<keyword evidence="9" id="KW-1185">Reference proteome</keyword>
<dbReference type="EC" id="2.4.1.-" evidence="7"/>
<evidence type="ECO:0000313" key="9">
    <source>
        <dbReference type="Proteomes" id="UP001174677"/>
    </source>
</evidence>
<evidence type="ECO:0000256" key="3">
    <source>
        <dbReference type="ARBA" id="ARBA00022676"/>
    </source>
</evidence>
<reference evidence="8" key="1">
    <citation type="journal article" date="2023" name="Plant Biotechnol. J.">
        <title>Chromosome-level wild Hevea brasiliensis genome provides new tools for genomic-assisted breeding and valuable loci to elevate rubber yield.</title>
        <authorList>
            <person name="Cheng H."/>
            <person name="Song X."/>
            <person name="Hu Y."/>
            <person name="Wu T."/>
            <person name="Yang Q."/>
            <person name="An Z."/>
            <person name="Feng S."/>
            <person name="Deng Z."/>
            <person name="Wu W."/>
            <person name="Zeng X."/>
            <person name="Tu M."/>
            <person name="Wang X."/>
            <person name="Huang H."/>
        </authorList>
    </citation>
    <scope>NUCLEOTIDE SEQUENCE</scope>
    <source>
        <strain evidence="8">MT/VB/25A 57/8</strain>
    </source>
</reference>
<dbReference type="EMBL" id="JARPOI010000014">
    <property type="protein sequence ID" value="KAJ9158864.1"/>
    <property type="molecule type" value="Genomic_DNA"/>
</dbReference>
<proteinExistence type="inferred from homology"/>
<dbReference type="PANTHER" id="PTHR48048:SF30">
    <property type="entry name" value="GLYCOSYLTRANSFERASE"/>
    <property type="match status" value="1"/>
</dbReference>
<evidence type="ECO:0000256" key="6">
    <source>
        <dbReference type="RuleBase" id="RU003718"/>
    </source>
</evidence>
<evidence type="ECO:0000256" key="2">
    <source>
        <dbReference type="ARBA" id="ARBA00009995"/>
    </source>
</evidence>
<gene>
    <name evidence="8" type="ORF">P3X46_024408</name>
</gene>
<evidence type="ECO:0000313" key="8">
    <source>
        <dbReference type="EMBL" id="KAJ9158864.1"/>
    </source>
</evidence>
<comment type="similarity">
    <text evidence="2 6">Belongs to the UDP-glycosyltransferase family.</text>
</comment>
<dbReference type="Pfam" id="PF00201">
    <property type="entry name" value="UDPGT"/>
    <property type="match status" value="1"/>
</dbReference>
<comment type="pathway">
    <text evidence="1">Pigment biosynthesis; anthocyanin biosynthesis.</text>
</comment>
<protein>
    <recommendedName>
        <fullName evidence="7">Glycosyltransferase</fullName>
        <ecNumber evidence="7">2.4.1.-</ecNumber>
    </recommendedName>
</protein>
<comment type="caution">
    <text evidence="8">The sequence shown here is derived from an EMBL/GenBank/DDBJ whole genome shotgun (WGS) entry which is preliminary data.</text>
</comment>
<keyword evidence="4 6" id="KW-0808">Transferase</keyword>
<evidence type="ECO:0000256" key="7">
    <source>
        <dbReference type="RuleBase" id="RU362057"/>
    </source>
</evidence>
<name>A0ABQ9L5M4_HEVBR</name>
<sequence length="473" mass="52187">MDEAIVLYPSPNVGHLVSMIEFAKLIHARRASLYIHILIISTPHGGRITASYIANVTASIPLLHFHYLPTITLPSKTTPTLHETLTCEEMIRLSNPHVHQTLLSISKTQTINALIMDFFCFASLPVAIQLNIPGYFFFTSGAGILAIFLRLPTLHQNSTKSFKDLNSFLHVPGLPPLLSSDLPLPLIDRYDKSHGYFLDMATCFQKSAGIIVNTFELLEPRAFKAISDGLCIPSSTTPPVHCIGPLIATKSTSDGAKDQCLTWLDSQPSQSVIFLCFGSLGLFSTEQLREIAIGLERSGQRFLWVVGNPPSNNQSLAISAQPDPDLNSLLPDGFLDRTKDRGRVAKSWAPQVAVLNHNSVSGFVTHCGWNSVLEAVCAGVPMVAWPLYAEQRFNRVMMVEEMKIALPMQETENGFVTALEVERRVNELMQSESGNFARKRTIAMKNEAKAALSEGGSSRVVLSRLVESWKHYS</sequence>
<dbReference type="InterPro" id="IPR050481">
    <property type="entry name" value="UDP-glycosyltransf_plant"/>
</dbReference>
<evidence type="ECO:0000256" key="4">
    <source>
        <dbReference type="ARBA" id="ARBA00022679"/>
    </source>
</evidence>
<comment type="catalytic activity">
    <reaction evidence="5">
        <text>an anthocyanidin + UDP-alpha-D-glucose + H(+) = an anthocyanidin 3-O-beta-D-glucoside + UDP</text>
        <dbReference type="Rhea" id="RHEA:20093"/>
        <dbReference type="ChEBI" id="CHEBI:15378"/>
        <dbReference type="ChEBI" id="CHEBI:16307"/>
        <dbReference type="ChEBI" id="CHEBI:58223"/>
        <dbReference type="ChEBI" id="CHEBI:58885"/>
        <dbReference type="ChEBI" id="CHEBI:143576"/>
        <dbReference type="EC" id="2.4.1.115"/>
    </reaction>
</comment>
<dbReference type="CDD" id="cd03784">
    <property type="entry name" value="GT1_Gtf-like"/>
    <property type="match status" value="1"/>
</dbReference>
<dbReference type="SUPFAM" id="SSF53756">
    <property type="entry name" value="UDP-Glycosyltransferase/glycogen phosphorylase"/>
    <property type="match status" value="1"/>
</dbReference>
<evidence type="ECO:0000256" key="5">
    <source>
        <dbReference type="ARBA" id="ARBA00047606"/>
    </source>
</evidence>
<dbReference type="InterPro" id="IPR035595">
    <property type="entry name" value="UDP_glycos_trans_CS"/>
</dbReference>
<dbReference type="PANTHER" id="PTHR48048">
    <property type="entry name" value="GLYCOSYLTRANSFERASE"/>
    <property type="match status" value="1"/>
</dbReference>
<evidence type="ECO:0000256" key="1">
    <source>
        <dbReference type="ARBA" id="ARBA00004935"/>
    </source>
</evidence>
<organism evidence="8 9">
    <name type="scientific">Hevea brasiliensis</name>
    <name type="common">Para rubber tree</name>
    <name type="synonym">Siphonia brasiliensis</name>
    <dbReference type="NCBI Taxonomy" id="3981"/>
    <lineage>
        <taxon>Eukaryota</taxon>
        <taxon>Viridiplantae</taxon>
        <taxon>Streptophyta</taxon>
        <taxon>Embryophyta</taxon>
        <taxon>Tracheophyta</taxon>
        <taxon>Spermatophyta</taxon>
        <taxon>Magnoliopsida</taxon>
        <taxon>eudicotyledons</taxon>
        <taxon>Gunneridae</taxon>
        <taxon>Pentapetalae</taxon>
        <taxon>rosids</taxon>
        <taxon>fabids</taxon>
        <taxon>Malpighiales</taxon>
        <taxon>Euphorbiaceae</taxon>
        <taxon>Crotonoideae</taxon>
        <taxon>Micrandreae</taxon>
        <taxon>Hevea</taxon>
    </lineage>
</organism>
<accession>A0ABQ9L5M4</accession>
<dbReference type="PROSITE" id="PS00375">
    <property type="entry name" value="UDPGT"/>
    <property type="match status" value="1"/>
</dbReference>
<keyword evidence="3 6" id="KW-0328">Glycosyltransferase</keyword>
<dbReference type="Gene3D" id="3.40.50.2000">
    <property type="entry name" value="Glycogen Phosphorylase B"/>
    <property type="match status" value="2"/>
</dbReference>
<dbReference type="InterPro" id="IPR002213">
    <property type="entry name" value="UDP_glucos_trans"/>
</dbReference>